<dbReference type="Pfam" id="PF08905">
    <property type="entry name" value="DUF1850"/>
    <property type="match status" value="1"/>
</dbReference>
<feature type="transmembrane region" description="Helical" evidence="1">
    <location>
        <begin position="7"/>
        <end position="26"/>
    </location>
</feature>
<name>A0A8J6J0T9_9FIRM</name>
<dbReference type="InterPro" id="IPR015001">
    <property type="entry name" value="DUF1850"/>
</dbReference>
<evidence type="ECO:0000256" key="1">
    <source>
        <dbReference type="SAM" id="Phobius"/>
    </source>
</evidence>
<keyword evidence="1" id="KW-0472">Membrane</keyword>
<sequence length="166" mass="19003">MRHKAHFFLPLAVLAAVVCAALWWAFLSPHMVFQLYDRENERVVLEVPAGPGDQLRLEIEHSFEHIPWYEYYTVTDDGAFNLDAIAVAGYGAGIPAEMDVPTHIEDGLVWMEEINSRFEQFMWITSASYMKGLQLNGEEIFDFRTLPDASRIRGDMIMKRGYLSIG</sequence>
<protein>
    <submittedName>
        <fullName evidence="2">DUF1850 domain-containing protein</fullName>
    </submittedName>
</protein>
<keyword evidence="3" id="KW-1185">Reference proteome</keyword>
<dbReference type="Proteomes" id="UP000628736">
    <property type="component" value="Unassembled WGS sequence"/>
</dbReference>
<accession>A0A8J6J0T9</accession>
<proteinExistence type="predicted"/>
<evidence type="ECO:0000313" key="3">
    <source>
        <dbReference type="Proteomes" id="UP000628736"/>
    </source>
</evidence>
<keyword evidence="1" id="KW-1133">Transmembrane helix</keyword>
<evidence type="ECO:0000313" key="2">
    <source>
        <dbReference type="EMBL" id="MBC5721789.1"/>
    </source>
</evidence>
<gene>
    <name evidence="2" type="ORF">H8S11_03010</name>
</gene>
<dbReference type="AlphaFoldDB" id="A0A8J6J0T9"/>
<organism evidence="2 3">
    <name type="scientific">Flintibacter hominis</name>
    <dbReference type="NCBI Taxonomy" id="2763048"/>
    <lineage>
        <taxon>Bacteria</taxon>
        <taxon>Bacillati</taxon>
        <taxon>Bacillota</taxon>
        <taxon>Clostridia</taxon>
        <taxon>Eubacteriales</taxon>
        <taxon>Flintibacter</taxon>
    </lineage>
</organism>
<keyword evidence="1" id="KW-0812">Transmembrane</keyword>
<dbReference type="RefSeq" id="WP_186852122.1">
    <property type="nucleotide sequence ID" value="NZ_JACOPO010000001.1"/>
</dbReference>
<dbReference type="EMBL" id="JACOPO010000001">
    <property type="protein sequence ID" value="MBC5721789.1"/>
    <property type="molecule type" value="Genomic_DNA"/>
</dbReference>
<reference evidence="2" key="1">
    <citation type="submission" date="2020-08" db="EMBL/GenBank/DDBJ databases">
        <title>Genome public.</title>
        <authorList>
            <person name="Liu C."/>
            <person name="Sun Q."/>
        </authorList>
    </citation>
    <scope>NUCLEOTIDE SEQUENCE</scope>
    <source>
        <strain evidence="2">NSJ-23</strain>
    </source>
</reference>
<comment type="caution">
    <text evidence="2">The sequence shown here is derived from an EMBL/GenBank/DDBJ whole genome shotgun (WGS) entry which is preliminary data.</text>
</comment>